<dbReference type="PANTHER" id="PTHR31084:SF0">
    <property type="entry name" value="ALPHA-L-FUCOSIDASE 2"/>
    <property type="match status" value="1"/>
</dbReference>
<dbReference type="Gene3D" id="1.50.10.10">
    <property type="match status" value="1"/>
</dbReference>
<evidence type="ECO:0000259" key="2">
    <source>
        <dbReference type="Pfam" id="PF22124"/>
    </source>
</evidence>
<proteinExistence type="predicted"/>
<reference evidence="3" key="1">
    <citation type="submission" date="2023-07" db="EMBL/GenBank/DDBJ databases">
        <title>Two novel species in the genus Flavivirga.</title>
        <authorList>
            <person name="Kwon K."/>
        </authorList>
    </citation>
    <scope>NUCLEOTIDE SEQUENCE</scope>
    <source>
        <strain evidence="3">KCTC 52353</strain>
    </source>
</reference>
<dbReference type="InterPro" id="IPR008928">
    <property type="entry name" value="6-hairpin_glycosidase_sf"/>
</dbReference>
<comment type="caution">
    <text evidence="3">The sequence shown here is derived from an EMBL/GenBank/DDBJ whole genome shotgun (WGS) entry which is preliminary data.</text>
</comment>
<gene>
    <name evidence="3" type="ORF">Q4Q35_07235</name>
</gene>
<dbReference type="Pfam" id="PF21307">
    <property type="entry name" value="Glyco_hydro_95_C"/>
    <property type="match status" value="1"/>
</dbReference>
<feature type="domain" description="Alpha fucosidase A-like C-terminal" evidence="1">
    <location>
        <begin position="658"/>
        <end position="736"/>
    </location>
</feature>
<organism evidence="3 4">
    <name type="scientific">Flavivirga aquimarina</name>
    <dbReference type="NCBI Taxonomy" id="2027862"/>
    <lineage>
        <taxon>Bacteria</taxon>
        <taxon>Pseudomonadati</taxon>
        <taxon>Bacteroidota</taxon>
        <taxon>Flavobacteriia</taxon>
        <taxon>Flavobacteriales</taxon>
        <taxon>Flavobacteriaceae</taxon>
        <taxon>Flavivirga</taxon>
    </lineage>
</organism>
<protein>
    <recommendedName>
        <fullName evidence="5">Alpha-L-fucosidase</fullName>
    </recommendedName>
</protein>
<name>A0ABT8W8Z3_9FLAO</name>
<evidence type="ECO:0000259" key="1">
    <source>
        <dbReference type="Pfam" id="PF21307"/>
    </source>
</evidence>
<dbReference type="Proteomes" id="UP001176883">
    <property type="component" value="Unassembled WGS sequence"/>
</dbReference>
<dbReference type="PANTHER" id="PTHR31084">
    <property type="entry name" value="ALPHA-L-FUCOSIDASE 2"/>
    <property type="match status" value="1"/>
</dbReference>
<accession>A0ABT8W8Z3</accession>
<evidence type="ECO:0008006" key="5">
    <source>
        <dbReference type="Google" id="ProtNLM"/>
    </source>
</evidence>
<keyword evidence="4" id="KW-1185">Reference proteome</keyword>
<evidence type="ECO:0000313" key="3">
    <source>
        <dbReference type="EMBL" id="MDO5969595.1"/>
    </source>
</evidence>
<evidence type="ECO:0000313" key="4">
    <source>
        <dbReference type="Proteomes" id="UP001176883"/>
    </source>
</evidence>
<dbReference type="InterPro" id="IPR054363">
    <property type="entry name" value="GH95_cat"/>
</dbReference>
<feature type="domain" description="Glycosyl hydrolase family 95 catalytic" evidence="2">
    <location>
        <begin position="317"/>
        <end position="631"/>
    </location>
</feature>
<dbReference type="EMBL" id="JAUOEK010000082">
    <property type="protein sequence ID" value="MDO5969595.1"/>
    <property type="molecule type" value="Genomic_DNA"/>
</dbReference>
<dbReference type="InterPro" id="IPR012341">
    <property type="entry name" value="6hp_glycosidase-like_sf"/>
</dbReference>
<dbReference type="InterPro" id="IPR049053">
    <property type="entry name" value="AFCA-like_C"/>
</dbReference>
<dbReference type="Pfam" id="PF22124">
    <property type="entry name" value="Glyco_hydro_95_cat"/>
    <property type="match status" value="1"/>
</dbReference>
<sequence length="798" mass="91631">MSSLKFKTLCFFSVILFSIPIFSQKKQVDFKVDYKSFLSKHDMLWDVVPDKWQTAPYTGNGNVGFLFYQTKKKGNNVMSVYVGRHDYYDHREAKTKDEEMLWIKRSRLPLGHFDLVSKGKVIGVDMRLSLWNAELTGTITTSKGTYEIRGFTHSEKDIIYFETNAGKDEKIEMTWYPEAPIPPVYEALENGGGPKGSAWDKMRATHLEMPPKPTFSSKNGYDFCYQPLFNNRGETTTGWKITGNPSGKQQLITSVHHSYPEHNSLEIVTKNLTVAEKLMEENSFVTSHQKWWHDYYPLSFLTINDAEKESFYWIQMYKLASAVRGNGPILDLMGPWYNRTFWPMVWGDLNVQLIYWTHLTANRMSIGESLPNNIDKYAENLEGNVPDRWKNSAAVAALLPQDLIAYNGAKVPDMLAWMLNDYWLHCKFAGDDIRMRDKLFPILKKTVNSYLNYIKENPVDSNDGKIHIKNSWSPEYKPGHGQDINFTLALIRWSCQTLIDINNEHALNDPLLKEWEYLLDNLVEFQIDENGLRIGKDIPFSLPHRHYSHLLAFYPLMVISPENEADKKLLRTSLDHWLDVTFNSGIAIKAMPVTGYTATGASSMYACLGDAEKAYYYLDFLIKHKNISSTTMYAEGKSNPVIESPLSFTTSLHDMMLQSWGGKIRVFPASPKKWEDVAFHDLRTQGAFLVSAKKVNGTTEFVSIKSLKGNICTVQIDIKNPKFYINGKERFIKKGKDGFYTIDLKVNESVIITSKDISNVNLTIEELPKSDDEINLFGYSSRTKRLPSHQYYSSFQND</sequence>
<dbReference type="RefSeq" id="WP_303277292.1">
    <property type="nucleotide sequence ID" value="NZ_JAUOEK010000082.1"/>
</dbReference>
<dbReference type="SUPFAM" id="SSF48208">
    <property type="entry name" value="Six-hairpin glycosidases"/>
    <property type="match status" value="1"/>
</dbReference>